<evidence type="ECO:0000313" key="2">
    <source>
        <dbReference type="Proteomes" id="UP001215598"/>
    </source>
</evidence>
<dbReference type="InterPro" id="IPR040521">
    <property type="entry name" value="KDZ"/>
</dbReference>
<proteinExistence type="predicted"/>
<reference evidence="1" key="1">
    <citation type="submission" date="2023-03" db="EMBL/GenBank/DDBJ databases">
        <title>Massive genome expansion in bonnet fungi (Mycena s.s.) driven by repeated elements and novel gene families across ecological guilds.</title>
        <authorList>
            <consortium name="Lawrence Berkeley National Laboratory"/>
            <person name="Harder C.B."/>
            <person name="Miyauchi S."/>
            <person name="Viragh M."/>
            <person name="Kuo A."/>
            <person name="Thoen E."/>
            <person name="Andreopoulos B."/>
            <person name="Lu D."/>
            <person name="Skrede I."/>
            <person name="Drula E."/>
            <person name="Henrissat B."/>
            <person name="Morin E."/>
            <person name="Kohler A."/>
            <person name="Barry K."/>
            <person name="LaButti K."/>
            <person name="Morin E."/>
            <person name="Salamov A."/>
            <person name="Lipzen A."/>
            <person name="Mereny Z."/>
            <person name="Hegedus B."/>
            <person name="Baldrian P."/>
            <person name="Stursova M."/>
            <person name="Weitz H."/>
            <person name="Taylor A."/>
            <person name="Grigoriev I.V."/>
            <person name="Nagy L.G."/>
            <person name="Martin F."/>
            <person name="Kauserud H."/>
        </authorList>
    </citation>
    <scope>NUCLEOTIDE SEQUENCE</scope>
    <source>
        <strain evidence="1">CBHHK182m</strain>
    </source>
</reference>
<dbReference type="EMBL" id="JARKIB010000230">
    <property type="protein sequence ID" value="KAJ7721364.1"/>
    <property type="molecule type" value="Genomic_DNA"/>
</dbReference>
<gene>
    <name evidence="1" type="ORF">B0H16DRAFT_1335402</name>
</gene>
<organism evidence="1 2">
    <name type="scientific">Mycena metata</name>
    <dbReference type="NCBI Taxonomy" id="1033252"/>
    <lineage>
        <taxon>Eukaryota</taxon>
        <taxon>Fungi</taxon>
        <taxon>Dikarya</taxon>
        <taxon>Basidiomycota</taxon>
        <taxon>Agaricomycotina</taxon>
        <taxon>Agaricomycetes</taxon>
        <taxon>Agaricomycetidae</taxon>
        <taxon>Agaricales</taxon>
        <taxon>Marasmiineae</taxon>
        <taxon>Mycenaceae</taxon>
        <taxon>Mycena</taxon>
    </lineage>
</organism>
<name>A0AAD7MK99_9AGAR</name>
<protein>
    <submittedName>
        <fullName evidence="1">Uncharacterized protein</fullName>
    </submittedName>
</protein>
<sequence>VDNVTTYDIACEYIIKLESRFKQNFPDLVEMVKSEHMRWGVPSLHVQGHQDSCNYFFGTVYMECVGHFHGETAEHYCTISTIYSAVVTCDPLDSTLMGFKTG</sequence>
<dbReference type="AlphaFoldDB" id="A0AAD7MK99"/>
<keyword evidence="2" id="KW-1185">Reference proteome</keyword>
<dbReference type="Proteomes" id="UP001215598">
    <property type="component" value="Unassembled WGS sequence"/>
</dbReference>
<evidence type="ECO:0000313" key="1">
    <source>
        <dbReference type="EMBL" id="KAJ7721364.1"/>
    </source>
</evidence>
<accession>A0AAD7MK99</accession>
<feature type="non-terminal residue" evidence="1">
    <location>
        <position position="1"/>
    </location>
</feature>
<dbReference type="Pfam" id="PF18758">
    <property type="entry name" value="KDZ"/>
    <property type="match status" value="1"/>
</dbReference>
<comment type="caution">
    <text evidence="1">The sequence shown here is derived from an EMBL/GenBank/DDBJ whole genome shotgun (WGS) entry which is preliminary data.</text>
</comment>